<dbReference type="SUPFAM" id="SSF53300">
    <property type="entry name" value="vWA-like"/>
    <property type="match status" value="1"/>
</dbReference>
<dbReference type="PROSITE" id="PS50004">
    <property type="entry name" value="C2"/>
    <property type="match status" value="1"/>
</dbReference>
<dbReference type="GO" id="GO:0005544">
    <property type="term" value="F:calcium-dependent phospholipid binding"/>
    <property type="evidence" value="ECO:0007669"/>
    <property type="project" value="InterPro"/>
</dbReference>
<evidence type="ECO:0000256" key="1">
    <source>
        <dbReference type="ARBA" id="ARBA00009048"/>
    </source>
</evidence>
<accession>A0A8K0P227</accession>
<evidence type="ECO:0000256" key="2">
    <source>
        <dbReference type="ARBA" id="ARBA00022737"/>
    </source>
</evidence>
<dbReference type="GO" id="GO:0071277">
    <property type="term" value="P:cellular response to calcium ion"/>
    <property type="evidence" value="ECO:0007669"/>
    <property type="project" value="TreeGrafter"/>
</dbReference>
<dbReference type="InterPro" id="IPR000008">
    <property type="entry name" value="C2_dom"/>
</dbReference>
<dbReference type="AlphaFoldDB" id="A0A8K0P227"/>
<dbReference type="CDD" id="cd04048">
    <property type="entry name" value="C2A_Copine"/>
    <property type="match status" value="1"/>
</dbReference>
<dbReference type="InterPro" id="IPR045052">
    <property type="entry name" value="Copine"/>
</dbReference>
<dbReference type="GO" id="GO:0032991">
    <property type="term" value="C:protein-containing complex"/>
    <property type="evidence" value="ECO:0007669"/>
    <property type="project" value="UniProtKB-ARBA"/>
</dbReference>
<reference evidence="4" key="2">
    <citation type="submission" date="2017-10" db="EMBL/GenBank/DDBJ databases">
        <title>Ladona fulva Genome sequencing and assembly.</title>
        <authorList>
            <person name="Murali S."/>
            <person name="Richards S."/>
            <person name="Bandaranaike D."/>
            <person name="Bellair M."/>
            <person name="Blankenburg K."/>
            <person name="Chao H."/>
            <person name="Dinh H."/>
            <person name="Doddapaneni H."/>
            <person name="Dugan-Rocha S."/>
            <person name="Elkadiri S."/>
            <person name="Gnanaolivu R."/>
            <person name="Hernandez B."/>
            <person name="Skinner E."/>
            <person name="Javaid M."/>
            <person name="Lee S."/>
            <person name="Li M."/>
            <person name="Ming W."/>
            <person name="Munidasa M."/>
            <person name="Muniz J."/>
            <person name="Nguyen L."/>
            <person name="Hughes D."/>
            <person name="Osuji N."/>
            <person name="Pu L.-L."/>
            <person name="Puazo M."/>
            <person name="Qu C."/>
            <person name="Quiroz J."/>
            <person name="Raj R."/>
            <person name="Weissenberger G."/>
            <person name="Xin Y."/>
            <person name="Zou X."/>
            <person name="Han Y."/>
            <person name="Worley K."/>
            <person name="Muzny D."/>
            <person name="Gibbs R."/>
        </authorList>
    </citation>
    <scope>NUCLEOTIDE SEQUENCE</scope>
    <source>
        <strain evidence="4">Sampled in the wild</strain>
    </source>
</reference>
<dbReference type="OrthoDB" id="5855668at2759"/>
<dbReference type="Gene3D" id="2.60.40.150">
    <property type="entry name" value="C2 domain"/>
    <property type="match status" value="2"/>
</dbReference>
<dbReference type="SMART" id="SM00327">
    <property type="entry name" value="VWA"/>
    <property type="match status" value="1"/>
</dbReference>
<keyword evidence="2" id="KW-0677">Repeat</keyword>
<dbReference type="PANTHER" id="PTHR10857">
    <property type="entry name" value="COPINE"/>
    <property type="match status" value="1"/>
</dbReference>
<proteinExistence type="inferred from homology"/>
<evidence type="ECO:0000313" key="5">
    <source>
        <dbReference type="Proteomes" id="UP000792457"/>
    </source>
</evidence>
<dbReference type="Pfam" id="PF00168">
    <property type="entry name" value="C2"/>
    <property type="match status" value="2"/>
</dbReference>
<protein>
    <recommendedName>
        <fullName evidence="3">C2 domain-containing protein</fullName>
    </recommendedName>
</protein>
<comment type="caution">
    <text evidence="4">The sequence shown here is derived from an EMBL/GenBank/DDBJ whole genome shotgun (WGS) entry which is preliminary data.</text>
</comment>
<dbReference type="InterPro" id="IPR036465">
    <property type="entry name" value="vWFA_dom_sf"/>
</dbReference>
<sequence>MEKMAFRPGTAALPTSEVELTIACRSLGGSDVLSKSDPMVVTYCKPFGEKNWIEFHRTETIINSHDPDFTRKIIMPYRFEENQPLLFKIYDVDSSSSDLCSHDFLGMASCSLAQLVSKGKAELSLMESTFGGRIVITVEELQSVKDNVLLQFKGSNLDKKNFLGKSDPFLVIMKAMETGDFVPVHKTEVIKGTVNPEWKRFVIPVRILCNADYDRTIKKKKESYHNSGTISVTHFEIQKTYTFLEYIKGGTQLNCSFAIDFTASNGQPTSMESLHYISHMPNSYEVAIRSVGSIIKDYDSDREFPVLGFGARVLAAYHNCIRQIQLYGPTNFAPVINHVAKFASAYQDGTNYFILLIITDGVISDLPKTIQAIVAASSLPMSIIIVGVGEADFSAMEALDSDGTPLTAHDGRKAVRDIVQFVPLRNFLQPGIDHNLVMSKLAREVLAEIPTQFLSYMQVNRIVPRTVLSEGQPVLLPPDPELLALL</sequence>
<dbReference type="GO" id="GO:0005886">
    <property type="term" value="C:plasma membrane"/>
    <property type="evidence" value="ECO:0007669"/>
    <property type="project" value="TreeGrafter"/>
</dbReference>
<dbReference type="InterPro" id="IPR002035">
    <property type="entry name" value="VWF_A"/>
</dbReference>
<dbReference type="InterPro" id="IPR037768">
    <property type="entry name" value="C2B_Copine"/>
</dbReference>
<dbReference type="FunFam" id="2.60.40.150:FF:000099">
    <property type="entry name" value="Copine 3"/>
    <property type="match status" value="1"/>
</dbReference>
<dbReference type="Pfam" id="PF07002">
    <property type="entry name" value="Copine"/>
    <property type="match status" value="1"/>
</dbReference>
<organism evidence="4 5">
    <name type="scientific">Ladona fulva</name>
    <name type="common">Scarce chaser dragonfly</name>
    <name type="synonym">Libellula fulva</name>
    <dbReference type="NCBI Taxonomy" id="123851"/>
    <lineage>
        <taxon>Eukaryota</taxon>
        <taxon>Metazoa</taxon>
        <taxon>Ecdysozoa</taxon>
        <taxon>Arthropoda</taxon>
        <taxon>Hexapoda</taxon>
        <taxon>Insecta</taxon>
        <taxon>Pterygota</taxon>
        <taxon>Palaeoptera</taxon>
        <taxon>Odonata</taxon>
        <taxon>Epiprocta</taxon>
        <taxon>Anisoptera</taxon>
        <taxon>Libelluloidea</taxon>
        <taxon>Libellulidae</taxon>
        <taxon>Ladona</taxon>
    </lineage>
</organism>
<dbReference type="SUPFAM" id="SSF49562">
    <property type="entry name" value="C2 domain (Calcium/lipid-binding domain, CaLB)"/>
    <property type="match status" value="2"/>
</dbReference>
<dbReference type="InterPro" id="IPR010734">
    <property type="entry name" value="Copine_C"/>
</dbReference>
<feature type="domain" description="C2" evidence="3">
    <location>
        <begin position="1"/>
        <end position="125"/>
    </location>
</feature>
<name>A0A8K0P227_LADFU</name>
<dbReference type="Proteomes" id="UP000792457">
    <property type="component" value="Unassembled WGS sequence"/>
</dbReference>
<dbReference type="CDD" id="cd04047">
    <property type="entry name" value="C2B_Copine"/>
    <property type="match status" value="1"/>
</dbReference>
<dbReference type="InterPro" id="IPR035892">
    <property type="entry name" value="C2_domain_sf"/>
</dbReference>
<evidence type="ECO:0000313" key="4">
    <source>
        <dbReference type="EMBL" id="KAG8228244.1"/>
    </source>
</evidence>
<keyword evidence="5" id="KW-1185">Reference proteome</keyword>
<dbReference type="EMBL" id="KZ308364">
    <property type="protein sequence ID" value="KAG8228244.1"/>
    <property type="molecule type" value="Genomic_DNA"/>
</dbReference>
<dbReference type="PANTHER" id="PTHR10857:SF106">
    <property type="entry name" value="C2 DOMAIN-CONTAINING PROTEIN"/>
    <property type="match status" value="1"/>
</dbReference>
<evidence type="ECO:0000259" key="3">
    <source>
        <dbReference type="PROSITE" id="PS50004"/>
    </source>
</evidence>
<gene>
    <name evidence="4" type="ORF">J437_LFUL012216</name>
</gene>
<dbReference type="SMART" id="SM00239">
    <property type="entry name" value="C2"/>
    <property type="match status" value="2"/>
</dbReference>
<reference evidence="4" key="1">
    <citation type="submission" date="2013-04" db="EMBL/GenBank/DDBJ databases">
        <authorList>
            <person name="Qu J."/>
            <person name="Murali S.C."/>
            <person name="Bandaranaike D."/>
            <person name="Bellair M."/>
            <person name="Blankenburg K."/>
            <person name="Chao H."/>
            <person name="Dinh H."/>
            <person name="Doddapaneni H."/>
            <person name="Downs B."/>
            <person name="Dugan-Rocha S."/>
            <person name="Elkadiri S."/>
            <person name="Gnanaolivu R.D."/>
            <person name="Hernandez B."/>
            <person name="Javaid M."/>
            <person name="Jayaseelan J.C."/>
            <person name="Lee S."/>
            <person name="Li M."/>
            <person name="Ming W."/>
            <person name="Munidasa M."/>
            <person name="Muniz J."/>
            <person name="Nguyen L."/>
            <person name="Ongeri F."/>
            <person name="Osuji N."/>
            <person name="Pu L.-L."/>
            <person name="Puazo M."/>
            <person name="Qu C."/>
            <person name="Quiroz J."/>
            <person name="Raj R."/>
            <person name="Weissenberger G."/>
            <person name="Xin Y."/>
            <person name="Zou X."/>
            <person name="Han Y."/>
            <person name="Richards S."/>
            <person name="Worley K."/>
            <person name="Muzny D."/>
            <person name="Gibbs R."/>
        </authorList>
    </citation>
    <scope>NUCLEOTIDE SEQUENCE</scope>
    <source>
        <strain evidence="4">Sampled in the wild</strain>
    </source>
</reference>
<comment type="similarity">
    <text evidence="1">Belongs to the copine family.</text>
</comment>